<feature type="compositionally biased region" description="Low complexity" evidence="1">
    <location>
        <begin position="221"/>
        <end position="238"/>
    </location>
</feature>
<accession>A0A7R8MMP6</accession>
<organism evidence="2 3">
    <name type="scientific">Klebsiella phage vB_KvM-Eowyn</name>
    <dbReference type="NCBI Taxonomy" id="2762819"/>
    <lineage>
        <taxon>Viruses</taxon>
        <taxon>Duplodnaviria</taxon>
        <taxon>Heunggongvirae</taxon>
        <taxon>Uroviricota</taxon>
        <taxon>Caudoviricetes</taxon>
        <taxon>Chimalliviridae</taxon>
        <taxon>Eowynvirus</taxon>
        <taxon>Eowynvirus eowyn</taxon>
    </lineage>
</organism>
<dbReference type="EMBL" id="LR881104">
    <property type="protein sequence ID" value="CAD5236135.1"/>
    <property type="molecule type" value="Genomic_DNA"/>
</dbReference>
<protein>
    <submittedName>
        <fullName evidence="2">Uncharacterized protein</fullName>
    </submittedName>
</protein>
<evidence type="ECO:0000256" key="1">
    <source>
        <dbReference type="SAM" id="MobiDB-lite"/>
    </source>
</evidence>
<evidence type="ECO:0000313" key="3">
    <source>
        <dbReference type="Proteomes" id="UP000596247"/>
    </source>
</evidence>
<dbReference type="Proteomes" id="UP000596247">
    <property type="component" value="Chromosome"/>
</dbReference>
<reference evidence="2 3" key="1">
    <citation type="submission" date="2020-09" db="EMBL/GenBank/DDBJ databases">
        <authorList>
            <person name="Jameson E."/>
        </authorList>
    </citation>
    <scope>NUCLEOTIDE SEQUENCE [LARGE SCALE GENOMIC DNA]</scope>
</reference>
<feature type="compositionally biased region" description="Low complexity" evidence="1">
    <location>
        <begin position="181"/>
        <end position="204"/>
    </location>
</feature>
<feature type="region of interest" description="Disordered" evidence="1">
    <location>
        <begin position="181"/>
        <end position="280"/>
    </location>
</feature>
<gene>
    <name evidence="2" type="ORF">LLCLJKAH_00146</name>
</gene>
<name>A0A7R8MMP6_9CAUD</name>
<feature type="compositionally biased region" description="Polar residues" evidence="1">
    <location>
        <begin position="249"/>
        <end position="259"/>
    </location>
</feature>
<proteinExistence type="predicted"/>
<evidence type="ECO:0000313" key="2">
    <source>
        <dbReference type="EMBL" id="CAD5236135.1"/>
    </source>
</evidence>
<sequence length="790" mass="89397">MNLQHIADIAWQYLGTQQLNEHQAAYGILAENGFNNPAAYSLVDTWNELYNFWRATRAHEFINNDGALQENVNTTVMMCFLAHQVSKYPNLQQTLTQQAADTYNQWLSLSNQLEAEMDSYYRTPQMRGYQQQPNMYQTQPQQNYVDPRFQRGMSPAQFANRQYQGYQQQGYTQQPNMYQQTYQQPTPQQQPAYQRPAAQPVQQQSYVSNNGRTHHRYGSSQQQTPQPTHQPQPTGQATVGRKYEAKTAQPVQQSQPNTPQYQRTLTPQQQQHAQQMHDSWQVEVASAPTATMKGRDLAEARHGDVTSGSWDGDVISGDHSFDAMAPLFEERISSTNGGARLTYVNAEGKPFTIDDWRKKPDPDFPYELGYAPRTHRRIIAWDHKKECYIQLVEEHGQVDYDAHKQLEGSAVVRKRTPAERERNPFDPAGAKVTTLGGAIERRQEIIDRRVAAAQEAWAKQEAEAAEAAENGNAYVAPDLIPPAEVVESTPLPEETQDEIDAGSGRLDNGVLDAGSLKNAYISIEHALYGLRAGNVLADLDDNQVSSTEFVFHEVTPFILDCGDYDFVRNQLTELTPESKIRTLLDIPVHLKKIAKLVPQELWTKYNDQATIYINSILANELNLEGVSIDNFADDLAELPGYLKSKYPAALEALTKNGGKLFRNLMCILPAVTMESYEKIARNLYGDQTEQLNERSVFLARKVAVAKVKASTEQLGLYSDSRSCAVTEKSHPELWHMLSGILSRNAERIEREEFDGAAQYLVTSDNALFTIHENWLSDDAETIIVRRQRVL</sequence>
<feature type="compositionally biased region" description="Low complexity" evidence="1">
    <location>
        <begin position="260"/>
        <end position="280"/>
    </location>
</feature>
<keyword evidence="3" id="KW-1185">Reference proteome</keyword>